<dbReference type="PROSITE" id="PS50928">
    <property type="entry name" value="ABC_TM1"/>
    <property type="match status" value="1"/>
</dbReference>
<feature type="domain" description="ABC transmembrane type-1" evidence="8">
    <location>
        <begin position="94"/>
        <end position="306"/>
    </location>
</feature>
<evidence type="ECO:0000256" key="2">
    <source>
        <dbReference type="ARBA" id="ARBA00022448"/>
    </source>
</evidence>
<accession>A0A1T4PRP6</accession>
<evidence type="ECO:0000256" key="7">
    <source>
        <dbReference type="RuleBase" id="RU363032"/>
    </source>
</evidence>
<keyword evidence="2 7" id="KW-0813">Transport</keyword>
<dbReference type="GO" id="GO:0055085">
    <property type="term" value="P:transmembrane transport"/>
    <property type="evidence" value="ECO:0007669"/>
    <property type="project" value="InterPro"/>
</dbReference>
<dbReference type="GO" id="GO:0005886">
    <property type="term" value="C:plasma membrane"/>
    <property type="evidence" value="ECO:0007669"/>
    <property type="project" value="UniProtKB-SubCell"/>
</dbReference>
<comment type="similarity">
    <text evidence="7">Belongs to the binding-protein-dependent transport system permease family.</text>
</comment>
<dbReference type="EMBL" id="FUWY01000007">
    <property type="protein sequence ID" value="SJZ94099.1"/>
    <property type="molecule type" value="Genomic_DNA"/>
</dbReference>
<evidence type="ECO:0000256" key="3">
    <source>
        <dbReference type="ARBA" id="ARBA00022475"/>
    </source>
</evidence>
<dbReference type="STRING" id="118967.SAMN02745191_2122"/>
<evidence type="ECO:0000256" key="5">
    <source>
        <dbReference type="ARBA" id="ARBA00022989"/>
    </source>
</evidence>
<evidence type="ECO:0000313" key="10">
    <source>
        <dbReference type="Proteomes" id="UP000243297"/>
    </source>
</evidence>
<keyword evidence="4 7" id="KW-0812">Transmembrane</keyword>
<dbReference type="SUPFAM" id="SSF161098">
    <property type="entry name" value="MetI-like"/>
    <property type="match status" value="1"/>
</dbReference>
<evidence type="ECO:0000256" key="6">
    <source>
        <dbReference type="ARBA" id="ARBA00023136"/>
    </source>
</evidence>
<dbReference type="OrthoDB" id="24153at2"/>
<dbReference type="PANTHER" id="PTHR43163:SF6">
    <property type="entry name" value="DIPEPTIDE TRANSPORT SYSTEM PERMEASE PROTEIN DPPB-RELATED"/>
    <property type="match status" value="1"/>
</dbReference>
<reference evidence="10" key="1">
    <citation type="submission" date="2017-02" db="EMBL/GenBank/DDBJ databases">
        <authorList>
            <person name="Varghese N."/>
            <person name="Submissions S."/>
        </authorList>
    </citation>
    <scope>NUCLEOTIDE SEQUENCE [LARGE SCALE GENOMIC DNA]</scope>
    <source>
        <strain evidence="10">ATCC 25662</strain>
    </source>
</reference>
<dbReference type="InterPro" id="IPR000515">
    <property type="entry name" value="MetI-like"/>
</dbReference>
<evidence type="ECO:0000256" key="4">
    <source>
        <dbReference type="ARBA" id="ARBA00022692"/>
    </source>
</evidence>
<feature type="transmembrane region" description="Helical" evidence="7">
    <location>
        <begin position="133"/>
        <end position="153"/>
    </location>
</feature>
<feature type="transmembrane region" description="Helical" evidence="7">
    <location>
        <begin position="94"/>
        <end position="121"/>
    </location>
</feature>
<name>A0A1T4PRP6_9FIRM</name>
<dbReference type="AlphaFoldDB" id="A0A1T4PRP6"/>
<dbReference type="Proteomes" id="UP000243297">
    <property type="component" value="Unassembled WGS sequence"/>
</dbReference>
<proteinExistence type="inferred from homology"/>
<evidence type="ECO:0000256" key="1">
    <source>
        <dbReference type="ARBA" id="ARBA00004651"/>
    </source>
</evidence>
<feature type="transmembrane region" description="Helical" evidence="7">
    <location>
        <begin position="180"/>
        <end position="198"/>
    </location>
</feature>
<dbReference type="Pfam" id="PF19300">
    <property type="entry name" value="BPD_transp_1_N"/>
    <property type="match status" value="1"/>
</dbReference>
<protein>
    <submittedName>
        <fullName evidence="9">Oligopeptide transport system permease protein</fullName>
    </submittedName>
</protein>
<feature type="transmembrane region" description="Helical" evidence="7">
    <location>
        <begin position="12"/>
        <end position="29"/>
    </location>
</feature>
<sequence length="321" mass="35567">MFKYVLKRIGQMLITLFLIMTILFLLLKITPGSPFSNPKITPTLRAQLEEKYGLDKPILTQYGMYLSNVLQGDLGESIVMIKNYPVKDMVAEPLAITIKLGVISLFVGSAIGIFLGALAALNRNRFWDYFNTIIAVVGVSVPAFVVAMVLLILRQDYFPFIPLIFSKADPIKGVTALDELVSLTLPVVSLSFGVIASISRYMRTELVEVYNTDYILLARAKGLNKRQVFTRHAFRNALVPIITVMGPMVVALMTGSVVVEKFFGVPGLSQLTIKSINVKDTFVTLASELLYSLMFVVTMLIVDLLYGVIDPRIRLSGGDKK</sequence>
<organism evidence="9 10">
    <name type="scientific">Anaerorhabdus furcosa</name>
    <dbReference type="NCBI Taxonomy" id="118967"/>
    <lineage>
        <taxon>Bacteria</taxon>
        <taxon>Bacillati</taxon>
        <taxon>Bacillota</taxon>
        <taxon>Erysipelotrichia</taxon>
        <taxon>Erysipelotrichales</taxon>
        <taxon>Erysipelotrichaceae</taxon>
        <taxon>Anaerorhabdus</taxon>
    </lineage>
</organism>
<gene>
    <name evidence="9" type="ORF">SAMN02745191_2122</name>
</gene>
<evidence type="ECO:0000259" key="8">
    <source>
        <dbReference type="PROSITE" id="PS50928"/>
    </source>
</evidence>
<dbReference type="Gene3D" id="1.10.3720.10">
    <property type="entry name" value="MetI-like"/>
    <property type="match status" value="1"/>
</dbReference>
<keyword evidence="6 7" id="KW-0472">Membrane</keyword>
<feature type="transmembrane region" description="Helical" evidence="7">
    <location>
        <begin position="289"/>
        <end position="309"/>
    </location>
</feature>
<keyword evidence="10" id="KW-1185">Reference proteome</keyword>
<dbReference type="Pfam" id="PF00528">
    <property type="entry name" value="BPD_transp_1"/>
    <property type="match status" value="1"/>
</dbReference>
<dbReference type="PANTHER" id="PTHR43163">
    <property type="entry name" value="DIPEPTIDE TRANSPORT SYSTEM PERMEASE PROTEIN DPPB-RELATED"/>
    <property type="match status" value="1"/>
</dbReference>
<dbReference type="RefSeq" id="WP_078712519.1">
    <property type="nucleotide sequence ID" value="NZ_FUWY01000007.1"/>
</dbReference>
<evidence type="ECO:0000313" key="9">
    <source>
        <dbReference type="EMBL" id="SJZ94099.1"/>
    </source>
</evidence>
<dbReference type="CDD" id="cd06261">
    <property type="entry name" value="TM_PBP2"/>
    <property type="match status" value="1"/>
</dbReference>
<dbReference type="InterPro" id="IPR035906">
    <property type="entry name" value="MetI-like_sf"/>
</dbReference>
<keyword evidence="5 7" id="KW-1133">Transmembrane helix</keyword>
<keyword evidence="3" id="KW-1003">Cell membrane</keyword>
<comment type="subcellular location">
    <subcellularLocation>
        <location evidence="1 7">Cell membrane</location>
        <topology evidence="1 7">Multi-pass membrane protein</topology>
    </subcellularLocation>
</comment>
<feature type="transmembrane region" description="Helical" evidence="7">
    <location>
        <begin position="237"/>
        <end position="259"/>
    </location>
</feature>
<dbReference type="InterPro" id="IPR045621">
    <property type="entry name" value="BPD_transp_1_N"/>
</dbReference>